<dbReference type="SUPFAM" id="SSF51445">
    <property type="entry name" value="(Trans)glycosidases"/>
    <property type="match status" value="1"/>
</dbReference>
<reference evidence="7 8" key="1">
    <citation type="submission" date="2019-08" db="EMBL/GenBank/DDBJ databases">
        <title>Selenomonas sp. mPRGC5 and Selenomonas sp. mPRGC8 isolated from ruminal fluid of dairy goat (Capra hircus).</title>
        <authorList>
            <person name="Poothong S."/>
            <person name="Nuengjamnong C."/>
            <person name="Tanasupawat S."/>
        </authorList>
    </citation>
    <scope>NUCLEOTIDE SEQUENCE [LARGE SCALE GENOMIC DNA]</scope>
    <source>
        <strain evidence="8">mPRGC5</strain>
    </source>
</reference>
<evidence type="ECO:0000256" key="5">
    <source>
        <dbReference type="SAM" id="SignalP"/>
    </source>
</evidence>
<dbReference type="Proteomes" id="UP000323646">
    <property type="component" value="Unassembled WGS sequence"/>
</dbReference>
<dbReference type="Gene3D" id="3.20.20.80">
    <property type="entry name" value="Glycosidases"/>
    <property type="match status" value="1"/>
</dbReference>
<keyword evidence="5" id="KW-0732">Signal</keyword>
<dbReference type="OrthoDB" id="9802773at2"/>
<dbReference type="Pfam" id="PF02156">
    <property type="entry name" value="Glyco_hydro_26"/>
    <property type="match status" value="1"/>
</dbReference>
<evidence type="ECO:0000313" key="8">
    <source>
        <dbReference type="Proteomes" id="UP000323646"/>
    </source>
</evidence>
<dbReference type="PRINTS" id="PR00739">
    <property type="entry name" value="GLHYDRLASE26"/>
</dbReference>
<feature type="signal peptide" evidence="5">
    <location>
        <begin position="1"/>
        <end position="24"/>
    </location>
</feature>
<protein>
    <submittedName>
        <fullName evidence="7">Beta-mannosidase</fullName>
    </submittedName>
</protein>
<keyword evidence="3 4" id="KW-0326">Glycosidase</keyword>
<dbReference type="InterPro" id="IPR022790">
    <property type="entry name" value="GH26_dom"/>
</dbReference>
<comment type="similarity">
    <text evidence="1 4">Belongs to the glycosyl hydrolase 26 family.</text>
</comment>
<proteinExistence type="inferred from homology"/>
<sequence>MKKSRILISAVCGLLAMAPVGVLANPLTDANDSAYIEKTVRPDAEKAAKEAATLTRLAPYVNQDLHPVDAKATSEAVALYRYLHAVGKSGQVIYGHENDVHHKMFRPENGSESDTKDVTGALAGVVGFDSLSFTGDELRLDDSDWNMGIRYVERMAEKTAKAAEEGSIITLSMHLPNFDRVARKAAVTGEVDYSSYSPHILEGNVAHRILPGGNLNSVYNQYLDLVADYGLRMQEKGIPVIFRPLHEHNGYWFWWGVKSTSAKDFQKLWEYTVTYLRDQKGVHNFLYAYSPNGPFQNEQEYFTHYPGDAWVDIYGIDTYDDDQTGSYYLNLDKSLELIQGLAEKHGKVLALTEAGVRQGGSLAITGNKDKQWFSKVSAICAKHQAAYFMTWSNFEKLPHNFFAPYMVSKTKGHEMVNDFVNFYNEDTSLFADGLVDYRPLGR</sequence>
<accession>A0A5D6VZ07</accession>
<evidence type="ECO:0000256" key="1">
    <source>
        <dbReference type="ARBA" id="ARBA00007754"/>
    </source>
</evidence>
<dbReference type="PANTHER" id="PTHR40079">
    <property type="entry name" value="MANNAN ENDO-1,4-BETA-MANNOSIDASE E-RELATED"/>
    <property type="match status" value="1"/>
</dbReference>
<feature type="active site" description="Nucleophile" evidence="4">
    <location>
        <position position="353"/>
    </location>
</feature>
<feature type="active site" description="Proton donor" evidence="4">
    <location>
        <position position="247"/>
    </location>
</feature>
<gene>
    <name evidence="7" type="ORF">FZ040_11795</name>
</gene>
<comment type="caution">
    <text evidence="7">The sequence shown here is derived from an EMBL/GenBank/DDBJ whole genome shotgun (WGS) entry which is preliminary data.</text>
</comment>
<keyword evidence="8" id="KW-1185">Reference proteome</keyword>
<organism evidence="7 8">
    <name type="scientific">Selenomonas ruminis</name>
    <dbReference type="NCBI Taxonomy" id="2593411"/>
    <lineage>
        <taxon>Bacteria</taxon>
        <taxon>Bacillati</taxon>
        <taxon>Bacillota</taxon>
        <taxon>Negativicutes</taxon>
        <taxon>Selenomonadales</taxon>
        <taxon>Selenomonadaceae</taxon>
        <taxon>Selenomonas</taxon>
    </lineage>
</organism>
<dbReference type="PANTHER" id="PTHR40079:SF4">
    <property type="entry name" value="GH26 DOMAIN-CONTAINING PROTEIN-RELATED"/>
    <property type="match status" value="1"/>
</dbReference>
<dbReference type="EMBL" id="VTOY01000014">
    <property type="protein sequence ID" value="TYZ20512.1"/>
    <property type="molecule type" value="Genomic_DNA"/>
</dbReference>
<evidence type="ECO:0000256" key="2">
    <source>
        <dbReference type="ARBA" id="ARBA00022801"/>
    </source>
</evidence>
<evidence type="ECO:0000313" key="7">
    <source>
        <dbReference type="EMBL" id="TYZ20512.1"/>
    </source>
</evidence>
<name>A0A5D6VZ07_9FIRM</name>
<dbReference type="InterPro" id="IPR017853">
    <property type="entry name" value="GH"/>
</dbReference>
<dbReference type="PROSITE" id="PS51764">
    <property type="entry name" value="GH26"/>
    <property type="match status" value="1"/>
</dbReference>
<dbReference type="AlphaFoldDB" id="A0A5D6VZ07"/>
<evidence type="ECO:0000256" key="4">
    <source>
        <dbReference type="PROSITE-ProRule" id="PRU01100"/>
    </source>
</evidence>
<keyword evidence="2 4" id="KW-0378">Hydrolase</keyword>
<feature type="domain" description="GH26" evidence="6">
    <location>
        <begin position="74"/>
        <end position="432"/>
    </location>
</feature>
<dbReference type="InterPro" id="IPR000805">
    <property type="entry name" value="Glyco_hydro_26"/>
</dbReference>
<evidence type="ECO:0000259" key="6">
    <source>
        <dbReference type="PROSITE" id="PS51764"/>
    </source>
</evidence>
<dbReference type="GO" id="GO:0006080">
    <property type="term" value="P:substituted mannan metabolic process"/>
    <property type="evidence" value="ECO:0007669"/>
    <property type="project" value="InterPro"/>
</dbReference>
<dbReference type="GO" id="GO:0016985">
    <property type="term" value="F:mannan endo-1,4-beta-mannosidase activity"/>
    <property type="evidence" value="ECO:0007669"/>
    <property type="project" value="InterPro"/>
</dbReference>
<evidence type="ECO:0000256" key="3">
    <source>
        <dbReference type="ARBA" id="ARBA00023295"/>
    </source>
</evidence>
<feature type="chain" id="PRO_5022867948" evidence="5">
    <location>
        <begin position="25"/>
        <end position="442"/>
    </location>
</feature>